<dbReference type="AlphaFoldDB" id="M2M7R1"/>
<dbReference type="SUPFAM" id="SSF48208">
    <property type="entry name" value="Six-hairpin glycosidases"/>
    <property type="match status" value="1"/>
</dbReference>
<keyword evidence="13" id="KW-1185">Reference proteome</keyword>
<comment type="catalytic activity">
    <reaction evidence="1 10">
        <text>Random hydrolysis of (1-&gt;6)-alpha-D-mannosidic linkages in unbranched (1-&gt;6)-mannans.</text>
        <dbReference type="EC" id="3.2.1.101"/>
    </reaction>
</comment>
<dbReference type="Pfam" id="PF03663">
    <property type="entry name" value="Glyco_hydro_76"/>
    <property type="match status" value="1"/>
</dbReference>
<dbReference type="RefSeq" id="XP_007680738.1">
    <property type="nucleotide sequence ID" value="XM_007682548.1"/>
</dbReference>
<sequence length="483" mass="51549">MHLQAVLPTVGATLALLQCSHAIIINVNNTQSMTTASRSIAAQILAIYHNTSTVPGVFSDPYYWWESGLAWDSLINYWALTGDSSYNDIVREGLLYQIGPNSDFTPPNQTKSEGNDDQSTWALAAMTAAEHGFPKASGGANRTYPTWLQLAQNVFNSQAARWDNSTCNGGLRWQVYTFNNGYNYKQALSNGNFFQLAARLARYTGNQTYLDWARSTLEWSYGVGMISTANGSAGAIWDGTDTTTNCSQWNHLQWTSNAGTFLSGSSYAVNYVRNTTYWNVFPFSFFVNANSTFANNDNILTEIACAPSNTCNTDQLAFRAILARGLATARDLTLDTTIRRQSPNGTASTVLGTLHGLVNRILQASAQGAALQCSNSTSGSICGSDWTRSSWDGTQGLGQQLSALEILLANLPARPLLDINSTAPATVGGNATAANGTATSTNASTTTPSGSAPATFSGAATSAYESSAFALLGCASLVVAWLL</sequence>
<keyword evidence="5 11" id="KW-0732">Signal</keyword>
<dbReference type="FunFam" id="1.50.10.20:FF:000006">
    <property type="entry name" value="Mannan endo-1,6-alpha-mannosidase"/>
    <property type="match status" value="1"/>
</dbReference>
<evidence type="ECO:0000313" key="13">
    <source>
        <dbReference type="Proteomes" id="UP000011761"/>
    </source>
</evidence>
<evidence type="ECO:0000256" key="8">
    <source>
        <dbReference type="ARBA" id="ARBA00023180"/>
    </source>
</evidence>
<dbReference type="GO" id="GO:0012505">
    <property type="term" value="C:endomembrane system"/>
    <property type="evidence" value="ECO:0007669"/>
    <property type="project" value="UniProtKB-SubCell"/>
</dbReference>
<protein>
    <recommendedName>
        <fullName evidence="4 10">Mannan endo-1,6-alpha-mannosidase</fullName>
        <ecNumber evidence="4 10">3.2.1.101</ecNumber>
    </recommendedName>
</protein>
<keyword evidence="7" id="KW-0472">Membrane</keyword>
<dbReference type="GeneID" id="19115611"/>
<dbReference type="PIRSF" id="PIRSF016302">
    <property type="entry name" value="Man_a_manosd"/>
    <property type="match status" value="1"/>
</dbReference>
<evidence type="ECO:0000256" key="10">
    <source>
        <dbReference type="PIRNR" id="PIRNR016302"/>
    </source>
</evidence>
<keyword evidence="6 10" id="KW-0378">Hydrolase</keyword>
<evidence type="ECO:0000256" key="7">
    <source>
        <dbReference type="ARBA" id="ARBA00023136"/>
    </source>
</evidence>
<dbReference type="GO" id="GO:0016052">
    <property type="term" value="P:carbohydrate catabolic process"/>
    <property type="evidence" value="ECO:0007669"/>
    <property type="project" value="InterPro"/>
</dbReference>
<evidence type="ECO:0000313" key="12">
    <source>
        <dbReference type="EMBL" id="EMC92366.1"/>
    </source>
</evidence>
<organism evidence="12 13">
    <name type="scientific">Baudoinia panamericana (strain UAMH 10762)</name>
    <name type="common">Angels' share fungus</name>
    <name type="synonym">Baudoinia compniacensis (strain UAMH 10762)</name>
    <dbReference type="NCBI Taxonomy" id="717646"/>
    <lineage>
        <taxon>Eukaryota</taxon>
        <taxon>Fungi</taxon>
        <taxon>Dikarya</taxon>
        <taxon>Ascomycota</taxon>
        <taxon>Pezizomycotina</taxon>
        <taxon>Dothideomycetes</taxon>
        <taxon>Dothideomycetidae</taxon>
        <taxon>Mycosphaerellales</taxon>
        <taxon>Teratosphaeriaceae</taxon>
        <taxon>Baudoinia</taxon>
    </lineage>
</organism>
<comment type="similarity">
    <text evidence="3 10">Belongs to the glycosyl hydrolase 76 family.</text>
</comment>
<gene>
    <name evidence="12" type="ORF">BAUCODRAFT_569753</name>
</gene>
<evidence type="ECO:0000256" key="9">
    <source>
        <dbReference type="ARBA" id="ARBA00023295"/>
    </source>
</evidence>
<dbReference type="EC" id="3.2.1.101" evidence="4 10"/>
<evidence type="ECO:0000256" key="5">
    <source>
        <dbReference type="ARBA" id="ARBA00022729"/>
    </source>
</evidence>
<dbReference type="InterPro" id="IPR005198">
    <property type="entry name" value="Glyco_hydro_76"/>
</dbReference>
<feature type="chain" id="PRO_5004021078" description="Mannan endo-1,6-alpha-mannosidase" evidence="11">
    <location>
        <begin position="23"/>
        <end position="483"/>
    </location>
</feature>
<evidence type="ECO:0000256" key="3">
    <source>
        <dbReference type="ARBA" id="ARBA00009699"/>
    </source>
</evidence>
<dbReference type="Gene3D" id="1.50.10.20">
    <property type="match status" value="1"/>
</dbReference>
<accession>M2M7R1</accession>
<dbReference type="GO" id="GO:0008496">
    <property type="term" value="F:mannan endo-1,6-alpha-mannosidase activity"/>
    <property type="evidence" value="ECO:0007669"/>
    <property type="project" value="UniProtKB-UniRule"/>
</dbReference>
<comment type="subcellular location">
    <subcellularLocation>
        <location evidence="2">Endomembrane system</location>
    </subcellularLocation>
</comment>
<dbReference type="OrthoDB" id="9984024at2759"/>
<dbReference type="EMBL" id="KB445562">
    <property type="protein sequence ID" value="EMC92366.1"/>
    <property type="molecule type" value="Genomic_DNA"/>
</dbReference>
<dbReference type="InterPro" id="IPR014480">
    <property type="entry name" value="Mannan-1_6-alpha_mannosidase"/>
</dbReference>
<evidence type="ECO:0000256" key="4">
    <source>
        <dbReference type="ARBA" id="ARBA00012350"/>
    </source>
</evidence>
<proteinExistence type="inferred from homology"/>
<dbReference type="eggNOG" id="ENOG502QSWP">
    <property type="taxonomic scope" value="Eukaryota"/>
</dbReference>
<name>M2M7R1_BAUPA</name>
<evidence type="ECO:0000256" key="1">
    <source>
        <dbReference type="ARBA" id="ARBA00001452"/>
    </source>
</evidence>
<dbReference type="PANTHER" id="PTHR12145:SF36">
    <property type="entry name" value="MANNAN ENDO-1,6-ALPHA-MANNOSIDASE DCW1"/>
    <property type="match status" value="1"/>
</dbReference>
<dbReference type="KEGG" id="bcom:BAUCODRAFT_569753"/>
<reference evidence="12 13" key="1">
    <citation type="journal article" date="2012" name="PLoS Pathog.">
        <title>Diverse lifestyles and strategies of plant pathogenesis encoded in the genomes of eighteen Dothideomycetes fungi.</title>
        <authorList>
            <person name="Ohm R.A."/>
            <person name="Feau N."/>
            <person name="Henrissat B."/>
            <person name="Schoch C.L."/>
            <person name="Horwitz B.A."/>
            <person name="Barry K.W."/>
            <person name="Condon B.J."/>
            <person name="Copeland A.C."/>
            <person name="Dhillon B."/>
            <person name="Glaser F."/>
            <person name="Hesse C.N."/>
            <person name="Kosti I."/>
            <person name="LaButti K."/>
            <person name="Lindquist E.A."/>
            <person name="Lucas S."/>
            <person name="Salamov A.A."/>
            <person name="Bradshaw R.E."/>
            <person name="Ciuffetti L."/>
            <person name="Hamelin R.C."/>
            <person name="Kema G.H.J."/>
            <person name="Lawrence C."/>
            <person name="Scott J.A."/>
            <person name="Spatafora J.W."/>
            <person name="Turgeon B.G."/>
            <person name="de Wit P.J.G.M."/>
            <person name="Zhong S."/>
            <person name="Goodwin S.B."/>
            <person name="Grigoriev I.V."/>
        </authorList>
    </citation>
    <scope>NUCLEOTIDE SEQUENCE [LARGE SCALE GENOMIC DNA]</scope>
    <source>
        <strain evidence="12 13">UAMH 10762</strain>
    </source>
</reference>
<dbReference type="InterPro" id="IPR008928">
    <property type="entry name" value="6-hairpin_glycosidase_sf"/>
</dbReference>
<feature type="signal peptide" evidence="11">
    <location>
        <begin position="1"/>
        <end position="22"/>
    </location>
</feature>
<dbReference type="STRING" id="717646.M2M7R1"/>
<evidence type="ECO:0000256" key="11">
    <source>
        <dbReference type="SAM" id="SignalP"/>
    </source>
</evidence>
<dbReference type="Proteomes" id="UP000011761">
    <property type="component" value="Unassembled WGS sequence"/>
</dbReference>
<dbReference type="OMA" id="WSQSMGN"/>
<evidence type="ECO:0000256" key="2">
    <source>
        <dbReference type="ARBA" id="ARBA00004308"/>
    </source>
</evidence>
<keyword evidence="8" id="KW-0325">Glycoprotein</keyword>
<dbReference type="PANTHER" id="PTHR12145">
    <property type="entry name" value="MANNAN ENDO-1,6-ALPHA-MANNOSIDASE DCW1"/>
    <property type="match status" value="1"/>
</dbReference>
<dbReference type="HOGENOM" id="CLU_025694_1_2_1"/>
<dbReference type="GO" id="GO:0009272">
    <property type="term" value="P:fungal-type cell wall biogenesis"/>
    <property type="evidence" value="ECO:0007669"/>
    <property type="project" value="TreeGrafter"/>
</dbReference>
<evidence type="ECO:0000256" key="6">
    <source>
        <dbReference type="ARBA" id="ARBA00022801"/>
    </source>
</evidence>
<keyword evidence="9 10" id="KW-0326">Glycosidase</keyword>